<evidence type="ECO:0000313" key="5">
    <source>
        <dbReference type="EMBL" id="MFB9908958.1"/>
    </source>
</evidence>
<evidence type="ECO:0000313" key="6">
    <source>
        <dbReference type="Proteomes" id="UP001589693"/>
    </source>
</evidence>
<dbReference type="Gene3D" id="3.40.605.10">
    <property type="entry name" value="Aldehyde Dehydrogenase, Chain A, domain 1"/>
    <property type="match status" value="1"/>
</dbReference>
<evidence type="ECO:0000259" key="4">
    <source>
        <dbReference type="Pfam" id="PF00171"/>
    </source>
</evidence>
<accession>A0ABV6A797</accession>
<dbReference type="PANTHER" id="PTHR11699">
    <property type="entry name" value="ALDEHYDE DEHYDROGENASE-RELATED"/>
    <property type="match status" value="1"/>
</dbReference>
<gene>
    <name evidence="5" type="ORF">ACFFQA_33895</name>
</gene>
<dbReference type="EMBL" id="JBHLZU010000032">
    <property type="protein sequence ID" value="MFB9908958.1"/>
    <property type="molecule type" value="Genomic_DNA"/>
</dbReference>
<dbReference type="PROSITE" id="PS00687">
    <property type="entry name" value="ALDEHYDE_DEHYDR_GLU"/>
    <property type="match status" value="1"/>
</dbReference>
<sequence>MTEYPPRARNWIDGAWCDSARTGNSVNPATGEIIGRYADGGAEEARAAIAAARTAFETTGWRHDRERRAGVLLELADRLAARREEVITLLARENGKTVHDAAIEFGASVPKLRYFAAMALTDAGRSAEVAPGLHAFSLREPAGVAGVIVPWNSPVVLAVRSLAPALAAGCTAVVKMPAQTALTNHLVAEIVASVRGLPAGAVNIFTESADAGARELVASPDVDVLSYTGSSAVGRVIAANAAATLKPVSLELGGKSPMLVFADADLDAVVPVLVKGITTFAGQFCMAGSRVLADAGVADPLRERLVAALERVRVGPGEDPASEMGAMIDRANVARVDEVVARAATYGTVLTRGGPVESGPLAEGAFFRPSLVEVADTGAPIVQEEVFGPVGTFEVFHDEADAVRRANATRYGLAASIWTRDVDRPRRVGRDLRVGTVWTNTWGVIADQFEEGGVKQSGLGRLNGVRGLEEFQETKTYLHRVTGC</sequence>
<dbReference type="InterPro" id="IPR016161">
    <property type="entry name" value="Ald_DH/histidinol_DH"/>
</dbReference>
<dbReference type="InterPro" id="IPR029510">
    <property type="entry name" value="Ald_DH_CS_GLU"/>
</dbReference>
<dbReference type="InterPro" id="IPR016162">
    <property type="entry name" value="Ald_DH_N"/>
</dbReference>
<dbReference type="RefSeq" id="WP_377861178.1">
    <property type="nucleotide sequence ID" value="NZ_JBHLZU010000032.1"/>
</dbReference>
<proteinExistence type="inferred from homology"/>
<protein>
    <submittedName>
        <fullName evidence="5">Aldehyde dehydrogenase family protein</fullName>
    </submittedName>
</protein>
<comment type="caution">
    <text evidence="5">The sequence shown here is derived from an EMBL/GenBank/DDBJ whole genome shotgun (WGS) entry which is preliminary data.</text>
</comment>
<organism evidence="5 6">
    <name type="scientific">Allokutzneria oryzae</name>
    <dbReference type="NCBI Taxonomy" id="1378989"/>
    <lineage>
        <taxon>Bacteria</taxon>
        <taxon>Bacillati</taxon>
        <taxon>Actinomycetota</taxon>
        <taxon>Actinomycetes</taxon>
        <taxon>Pseudonocardiales</taxon>
        <taxon>Pseudonocardiaceae</taxon>
        <taxon>Allokutzneria</taxon>
    </lineage>
</organism>
<evidence type="ECO:0000256" key="3">
    <source>
        <dbReference type="RuleBase" id="RU003345"/>
    </source>
</evidence>
<evidence type="ECO:0000256" key="2">
    <source>
        <dbReference type="PROSITE-ProRule" id="PRU10007"/>
    </source>
</evidence>
<reference evidence="5 6" key="1">
    <citation type="submission" date="2024-09" db="EMBL/GenBank/DDBJ databases">
        <authorList>
            <person name="Sun Q."/>
            <person name="Mori K."/>
        </authorList>
    </citation>
    <scope>NUCLEOTIDE SEQUENCE [LARGE SCALE GENOMIC DNA]</scope>
    <source>
        <strain evidence="5 6">TBRC 7907</strain>
    </source>
</reference>
<name>A0ABV6A797_9PSEU</name>
<feature type="active site" evidence="2">
    <location>
        <position position="251"/>
    </location>
</feature>
<keyword evidence="1 3" id="KW-0560">Oxidoreductase</keyword>
<evidence type="ECO:0000256" key="1">
    <source>
        <dbReference type="ARBA" id="ARBA00023002"/>
    </source>
</evidence>
<keyword evidence="6" id="KW-1185">Reference proteome</keyword>
<comment type="similarity">
    <text evidence="3">Belongs to the aldehyde dehydrogenase family.</text>
</comment>
<feature type="domain" description="Aldehyde dehydrogenase" evidence="4">
    <location>
        <begin position="18"/>
        <end position="476"/>
    </location>
</feature>
<dbReference type="Gene3D" id="3.40.309.10">
    <property type="entry name" value="Aldehyde Dehydrogenase, Chain A, domain 2"/>
    <property type="match status" value="1"/>
</dbReference>
<dbReference type="Proteomes" id="UP001589693">
    <property type="component" value="Unassembled WGS sequence"/>
</dbReference>
<dbReference type="InterPro" id="IPR016163">
    <property type="entry name" value="Ald_DH_C"/>
</dbReference>
<dbReference type="InterPro" id="IPR015590">
    <property type="entry name" value="Aldehyde_DH_dom"/>
</dbReference>
<dbReference type="SUPFAM" id="SSF53720">
    <property type="entry name" value="ALDH-like"/>
    <property type="match status" value="1"/>
</dbReference>
<dbReference type="Pfam" id="PF00171">
    <property type="entry name" value="Aldedh"/>
    <property type="match status" value="1"/>
</dbReference>